<proteinExistence type="evidence at transcript level"/>
<dbReference type="EMBL" id="BT069388">
    <property type="protein sequence ID" value="ACN36285.1"/>
    <property type="molecule type" value="mRNA"/>
</dbReference>
<dbReference type="RefSeq" id="NP_001170219.1">
    <property type="nucleotide sequence ID" value="NM_001176748.1"/>
</dbReference>
<accession>C0PM69</accession>
<dbReference type="AlphaFoldDB" id="C0PM69"/>
<evidence type="ECO:0000313" key="1">
    <source>
        <dbReference type="EMBL" id="ACN36285.1"/>
    </source>
</evidence>
<name>C0PM69_MAIZE</name>
<dbReference type="HOGENOM" id="CLU_1211343_0_0_1"/>
<sequence>MAVAGVRPCSSSSMVGASLAPLCPCSDGAPAPVSRPCSTTPGRFFLQLAPSRAPPIFFLISIAAHRQFSALELPWRSVAPISSRLQLARCPAPSSDPLRAHRIAFPWPRLLPIVASLVPCSAPEIPPMAGVWSLRSSGRTPWASRLLFPHAREFASVRSARSLPPNSAACFSPLLVTPSCSSSDLPHRRAFLSPLAVPGRTSLCSPSSSLPLCSIKCRIKNPSCRSSSL</sequence>
<organism evidence="1">
    <name type="scientific">Zea mays</name>
    <name type="common">Maize</name>
    <dbReference type="NCBI Taxonomy" id="4577"/>
    <lineage>
        <taxon>Eukaryota</taxon>
        <taxon>Viridiplantae</taxon>
        <taxon>Streptophyta</taxon>
        <taxon>Embryophyta</taxon>
        <taxon>Tracheophyta</taxon>
        <taxon>Spermatophyta</taxon>
        <taxon>Magnoliopsida</taxon>
        <taxon>Liliopsida</taxon>
        <taxon>Poales</taxon>
        <taxon>Poaceae</taxon>
        <taxon>PACMAD clade</taxon>
        <taxon>Panicoideae</taxon>
        <taxon>Andropogonodae</taxon>
        <taxon>Andropogoneae</taxon>
        <taxon>Tripsacinae</taxon>
        <taxon>Zea</taxon>
    </lineage>
</organism>
<reference evidence="1" key="1">
    <citation type="journal article" date="2009" name="PLoS Genet.">
        <title>Sequencing, mapping, and analysis of 27,455 maize full-length cDNAs.</title>
        <authorList>
            <person name="Soderlund C."/>
            <person name="Descour A."/>
            <person name="Kudrna D."/>
            <person name="Bomhoff M."/>
            <person name="Boyd L."/>
            <person name="Currie J."/>
            <person name="Angelova A."/>
            <person name="Collura K."/>
            <person name="Wissotski M."/>
            <person name="Ashley E."/>
            <person name="Morrow D."/>
            <person name="Fernandes J."/>
            <person name="Walbot V."/>
            <person name="Yu Y."/>
        </authorList>
    </citation>
    <scope>NUCLEOTIDE SEQUENCE</scope>
    <source>
        <strain evidence="1">B73</strain>
    </source>
</reference>
<protein>
    <submittedName>
        <fullName evidence="1">Uncharacterized protein</fullName>
    </submittedName>
</protein>
<dbReference type="KEGG" id="zma:100384170"/>
<dbReference type="GeneID" id="100384170"/>